<keyword evidence="4" id="KW-1185">Reference proteome</keyword>
<protein>
    <submittedName>
        <fullName evidence="3">Phosphoribosyl-ATP pyrophosphohydrolase</fullName>
    </submittedName>
</protein>
<name>A0ABV9NX29_9BACI</name>
<reference evidence="4" key="1">
    <citation type="journal article" date="2019" name="Int. J. Syst. Evol. Microbiol.">
        <title>The Global Catalogue of Microorganisms (GCM) 10K type strain sequencing project: providing services to taxonomists for standard genome sequencing and annotation.</title>
        <authorList>
            <consortium name="The Broad Institute Genomics Platform"/>
            <consortium name="The Broad Institute Genome Sequencing Center for Infectious Disease"/>
            <person name="Wu L."/>
            <person name="Ma J."/>
        </authorList>
    </citation>
    <scope>NUCLEOTIDE SEQUENCE [LARGE SCALE GENOMIC DNA]</scope>
    <source>
        <strain evidence="4">JCM 12165</strain>
    </source>
</reference>
<feature type="region of interest" description="Disordered" evidence="2">
    <location>
        <begin position="81"/>
        <end position="117"/>
    </location>
</feature>
<dbReference type="Proteomes" id="UP001595896">
    <property type="component" value="Unassembled WGS sequence"/>
</dbReference>
<dbReference type="SUPFAM" id="SSF101386">
    <property type="entry name" value="all-alpha NTP pyrophosphatases"/>
    <property type="match status" value="1"/>
</dbReference>
<feature type="coiled-coil region" evidence="1">
    <location>
        <begin position="35"/>
        <end position="69"/>
    </location>
</feature>
<evidence type="ECO:0000313" key="4">
    <source>
        <dbReference type="Proteomes" id="UP001595896"/>
    </source>
</evidence>
<evidence type="ECO:0000256" key="1">
    <source>
        <dbReference type="SAM" id="Coils"/>
    </source>
</evidence>
<organism evidence="3 4">
    <name type="scientific">Bacillus daqingensis</name>
    <dbReference type="NCBI Taxonomy" id="872396"/>
    <lineage>
        <taxon>Bacteria</taxon>
        <taxon>Bacillati</taxon>
        <taxon>Bacillota</taxon>
        <taxon>Bacilli</taxon>
        <taxon>Bacillales</taxon>
        <taxon>Bacillaceae</taxon>
        <taxon>Bacillus</taxon>
    </lineage>
</organism>
<sequence>MIKQYNKLVRDRIPAIIEQDGKTCETATLEADDYETKLLEKLREETLELEQADSQHDKLEEIADAMEVLYALTEYYGSTSEEVEQTRLKKRTERGGFSQRKLLKQVHDTGSKTLNET</sequence>
<comment type="caution">
    <text evidence="3">The sequence shown here is derived from an EMBL/GenBank/DDBJ whole genome shotgun (WGS) entry which is preliminary data.</text>
</comment>
<proteinExistence type="predicted"/>
<gene>
    <name evidence="3" type="ORF">ACFO4L_11650</name>
</gene>
<dbReference type="RefSeq" id="WP_377909848.1">
    <property type="nucleotide sequence ID" value="NZ_JBHSGK010000013.1"/>
</dbReference>
<dbReference type="CDD" id="cd11532">
    <property type="entry name" value="NTP-PPase_COG4997"/>
    <property type="match status" value="1"/>
</dbReference>
<keyword evidence="1" id="KW-0175">Coiled coil</keyword>
<dbReference type="EMBL" id="JBHSGK010000013">
    <property type="protein sequence ID" value="MFC4737245.1"/>
    <property type="molecule type" value="Genomic_DNA"/>
</dbReference>
<accession>A0ABV9NX29</accession>
<evidence type="ECO:0000256" key="2">
    <source>
        <dbReference type="SAM" id="MobiDB-lite"/>
    </source>
</evidence>
<dbReference type="InterPro" id="IPR038735">
    <property type="entry name" value="MSMEG_1276-like_NTP-PPase_dom"/>
</dbReference>
<evidence type="ECO:0000313" key="3">
    <source>
        <dbReference type="EMBL" id="MFC4737245.1"/>
    </source>
</evidence>